<evidence type="ECO:0000313" key="2">
    <source>
        <dbReference type="EMBL" id="KAF5193057.1"/>
    </source>
</evidence>
<feature type="region of interest" description="Disordered" evidence="1">
    <location>
        <begin position="1"/>
        <end position="26"/>
    </location>
</feature>
<comment type="caution">
    <text evidence="2">The sequence shown here is derived from an EMBL/GenBank/DDBJ whole genome shotgun (WGS) entry which is preliminary data.</text>
</comment>
<dbReference type="Proteomes" id="UP000554482">
    <property type="component" value="Unassembled WGS sequence"/>
</dbReference>
<reference evidence="2 4" key="1">
    <citation type="submission" date="2020-06" db="EMBL/GenBank/DDBJ databases">
        <title>Transcriptomic and genomic resources for Thalictrum thalictroides and T. hernandezii: Facilitating candidate gene discovery in an emerging model plant lineage.</title>
        <authorList>
            <person name="Arias T."/>
            <person name="Riano-Pachon D.M."/>
            <person name="Di Stilio V.S."/>
        </authorList>
    </citation>
    <scope>NUCLEOTIDE SEQUENCE [LARGE SCALE GENOMIC DNA]</scope>
    <source>
        <strain evidence="4">cv. WT478/WT964</strain>
        <strain evidence="2">WT478/WT964</strain>
        <tissue evidence="2">Leaves</tissue>
    </source>
</reference>
<dbReference type="EMBL" id="JABWDY010020551">
    <property type="protein sequence ID" value="KAF5193057.1"/>
    <property type="molecule type" value="Genomic_DNA"/>
</dbReference>
<evidence type="ECO:0000313" key="3">
    <source>
        <dbReference type="EMBL" id="KAF5202920.1"/>
    </source>
</evidence>
<dbReference type="EMBL" id="JABWDY010007467">
    <property type="protein sequence ID" value="KAF5202920.1"/>
    <property type="molecule type" value="Genomic_DNA"/>
</dbReference>
<name>A0A7J6W7Z5_THATH</name>
<evidence type="ECO:0000256" key="1">
    <source>
        <dbReference type="SAM" id="MobiDB-lite"/>
    </source>
</evidence>
<feature type="compositionally biased region" description="Polar residues" evidence="1">
    <location>
        <begin position="1"/>
        <end position="14"/>
    </location>
</feature>
<protein>
    <submittedName>
        <fullName evidence="2">Uncharacterized protein</fullName>
    </submittedName>
</protein>
<keyword evidence="4" id="KW-1185">Reference proteome</keyword>
<dbReference type="AlphaFoldDB" id="A0A7J6W7Z5"/>
<sequence>MPNLFNFFSGTASPPTKDRQDTGVGPARAAQIDPYTLAIQLSFDSIVWKQGSPNLDPKSLT</sequence>
<gene>
    <name evidence="3" type="ORF">FRX31_007492</name>
    <name evidence="2" type="ORF">FRX31_017355</name>
</gene>
<evidence type="ECO:0000313" key="4">
    <source>
        <dbReference type="Proteomes" id="UP000554482"/>
    </source>
</evidence>
<proteinExistence type="predicted"/>
<accession>A0A7J6W7Z5</accession>
<organism evidence="2 4">
    <name type="scientific">Thalictrum thalictroides</name>
    <name type="common">Rue-anemone</name>
    <name type="synonym">Anemone thalictroides</name>
    <dbReference type="NCBI Taxonomy" id="46969"/>
    <lineage>
        <taxon>Eukaryota</taxon>
        <taxon>Viridiplantae</taxon>
        <taxon>Streptophyta</taxon>
        <taxon>Embryophyta</taxon>
        <taxon>Tracheophyta</taxon>
        <taxon>Spermatophyta</taxon>
        <taxon>Magnoliopsida</taxon>
        <taxon>Ranunculales</taxon>
        <taxon>Ranunculaceae</taxon>
        <taxon>Thalictroideae</taxon>
        <taxon>Thalictrum</taxon>
    </lineage>
</organism>